<feature type="domain" description="NTP pyrophosphohydrolase MazG-like" evidence="1">
    <location>
        <begin position="27"/>
        <end position="87"/>
    </location>
</feature>
<dbReference type="GO" id="GO:0047429">
    <property type="term" value="F:nucleoside triphosphate diphosphatase activity"/>
    <property type="evidence" value="ECO:0007669"/>
    <property type="project" value="InterPro"/>
</dbReference>
<name>A0A0F5MPZ5_9RICK</name>
<dbReference type="InterPro" id="IPR004518">
    <property type="entry name" value="MazG-like_dom"/>
</dbReference>
<dbReference type="GO" id="GO:0046052">
    <property type="term" value="P:UTP catabolic process"/>
    <property type="evidence" value="ECO:0007669"/>
    <property type="project" value="TreeGrafter"/>
</dbReference>
<evidence type="ECO:0000313" key="2">
    <source>
        <dbReference type="EMBL" id="KKB96845.1"/>
    </source>
</evidence>
<dbReference type="GO" id="GO:0006203">
    <property type="term" value="P:dGTP catabolic process"/>
    <property type="evidence" value="ECO:0007669"/>
    <property type="project" value="TreeGrafter"/>
</dbReference>
<comment type="caution">
    <text evidence="2">The sequence shown here is derived from an EMBL/GenBank/DDBJ whole genome shotgun (WGS) entry which is preliminary data.</text>
</comment>
<dbReference type="EMBL" id="JYHA01000015">
    <property type="protein sequence ID" value="KKB96845.1"/>
    <property type="molecule type" value="Genomic_DNA"/>
</dbReference>
<dbReference type="InterPro" id="IPR048011">
    <property type="entry name" value="NTP-PPase_MazG-like_C"/>
</dbReference>
<organism evidence="2 3">
    <name type="scientific">Candidatus Arcanibacter lacustris</name>
    <dbReference type="NCBI Taxonomy" id="1607817"/>
    <lineage>
        <taxon>Bacteria</taxon>
        <taxon>Pseudomonadati</taxon>
        <taxon>Pseudomonadota</taxon>
        <taxon>Alphaproteobacteria</taxon>
        <taxon>Rickettsiales</taxon>
        <taxon>Candidatus Arcanibacter</taxon>
    </lineage>
</organism>
<dbReference type="InterPro" id="IPR011551">
    <property type="entry name" value="NTP_PyrPHydrolase_MazG"/>
</dbReference>
<gene>
    <name evidence="2" type="ORF">SZ25_00051</name>
</gene>
<accession>A0A0F5MPZ5</accession>
<dbReference type="Proteomes" id="UP000033358">
    <property type="component" value="Unassembled WGS sequence"/>
</dbReference>
<dbReference type="GO" id="GO:0046061">
    <property type="term" value="P:dATP catabolic process"/>
    <property type="evidence" value="ECO:0007669"/>
    <property type="project" value="TreeGrafter"/>
</dbReference>
<dbReference type="AlphaFoldDB" id="A0A0F5MPZ5"/>
<evidence type="ECO:0000313" key="3">
    <source>
        <dbReference type="Proteomes" id="UP000033358"/>
    </source>
</evidence>
<proteinExistence type="predicted"/>
<dbReference type="Pfam" id="PF03819">
    <property type="entry name" value="MazG"/>
    <property type="match status" value="1"/>
</dbReference>
<keyword evidence="3" id="KW-1185">Reference proteome</keyword>
<dbReference type="SUPFAM" id="SSF101386">
    <property type="entry name" value="all-alpha NTP pyrophosphatases"/>
    <property type="match status" value="1"/>
</dbReference>
<dbReference type="PANTHER" id="PTHR30522">
    <property type="entry name" value="NUCLEOSIDE TRIPHOSPHATE PYROPHOSPHOHYDROLASE"/>
    <property type="match status" value="1"/>
</dbReference>
<sequence>MDIINQLADIDKKARDFGFDWPDANMILDQIISECAEVKEVITEDQGSLRLQEETGDLLQASFALCFFLKLDPQTILSATIEKFKKRFELLQKIAKEQGYDNLKNQPTELLFDLWKQAKASKL</sequence>
<dbReference type="Gene3D" id="1.10.287.1080">
    <property type="entry name" value="MazG-like"/>
    <property type="match status" value="1"/>
</dbReference>
<evidence type="ECO:0000259" key="1">
    <source>
        <dbReference type="Pfam" id="PF03819"/>
    </source>
</evidence>
<keyword evidence="2" id="KW-0378">Hydrolase</keyword>
<dbReference type="GO" id="GO:0046081">
    <property type="term" value="P:dUTP catabolic process"/>
    <property type="evidence" value="ECO:0007669"/>
    <property type="project" value="TreeGrafter"/>
</dbReference>
<protein>
    <submittedName>
        <fullName evidence="2">Nucleoside triphosphate pyrophosphohydrolase</fullName>
    </submittedName>
</protein>
<dbReference type="PANTHER" id="PTHR30522:SF0">
    <property type="entry name" value="NUCLEOSIDE TRIPHOSPHATE PYROPHOSPHOHYDROLASE"/>
    <property type="match status" value="1"/>
</dbReference>
<dbReference type="GO" id="GO:0046047">
    <property type="term" value="P:TTP catabolic process"/>
    <property type="evidence" value="ECO:0007669"/>
    <property type="project" value="TreeGrafter"/>
</dbReference>
<reference evidence="2 3" key="1">
    <citation type="submission" date="2015-02" db="EMBL/GenBank/DDBJ databases">
        <title>Single cell genomics of a rare environmental alphaproteobacterium provides unique insights into Rickettsiaceae evolution.</title>
        <authorList>
            <person name="Martijn J."/>
            <person name="Schulz F."/>
            <person name="Zaremba-Niedzwiedzka K."/>
            <person name="Viklund J."/>
            <person name="Stepanauskas R."/>
            <person name="Andersson S.G.E."/>
            <person name="Horn M."/>
            <person name="Guy L."/>
            <person name="Ettema T.J.G."/>
        </authorList>
    </citation>
    <scope>NUCLEOTIDE SEQUENCE [LARGE SCALE GENOMIC DNA]</scope>
    <source>
        <strain evidence="2 3">SCGC AAA041-L04</strain>
    </source>
</reference>
<dbReference type="CDD" id="cd11529">
    <property type="entry name" value="NTP-PPase_MazG_Cterm"/>
    <property type="match status" value="1"/>
</dbReference>
<dbReference type="GO" id="GO:0046076">
    <property type="term" value="P:dTTP catabolic process"/>
    <property type="evidence" value="ECO:0007669"/>
    <property type="project" value="TreeGrafter"/>
</dbReference>